<feature type="compositionally biased region" description="Low complexity" evidence="2">
    <location>
        <begin position="361"/>
        <end position="371"/>
    </location>
</feature>
<dbReference type="InterPro" id="IPR027997">
    <property type="entry name" value="Largen/INSYN1"/>
</dbReference>
<feature type="compositionally biased region" description="Basic and acidic residues" evidence="2">
    <location>
        <begin position="49"/>
        <end position="77"/>
    </location>
</feature>
<feature type="region of interest" description="Disordered" evidence="2">
    <location>
        <begin position="346"/>
        <end position="521"/>
    </location>
</feature>
<dbReference type="PANTHER" id="PTHR15917">
    <property type="match status" value="1"/>
</dbReference>
<sequence>MFSDSRQLGKHRVSQHNNTPQHWLRNGVTVHRESALMGQSARTETNHLPPDRRREMGLTAREERGNSHIKERNERNFDGQNLQRRLPIAEKKRSVQPDSVSQSGPWDLSTARWNLAAEQHQRRSSSVREPLRECVCSSHSYQTEPHPSGRKYVPPPPTGFKGQESCRVLSYVVERQFRGYARDSYQRGPHTPGQAHAATCSFNKKHGLNSTFFHGQEYRNCNHGPRDLTRAKNQPDLDCNGPSSDQGLIFSTEVPQRELDCTRHRGLCWPGSNMTEIQNKRPSTEQGQKREPTTDRPKISQASVRDQIQRVVGELEGVLGGLKQVHLEMKEVVEQIELLTSNIDLGEEDPSNSFPSDTLCSSSSSGVMVSSHKGVESDKMKRVDTTRGSLRSFPTHSNPPVLNPSVIMANQTAALSPPREPPGDRTYESPTMGTPPQGPPRDQNQESQSAKEGPCPTFPPPADQNQVQPQPAGHGPGRPACRSKKPPPYPHNGQVAKVGKGRESLKAPPYPVKRRLLSTMV</sequence>
<evidence type="ECO:0000256" key="1">
    <source>
        <dbReference type="ARBA" id="ARBA00023054"/>
    </source>
</evidence>
<organism evidence="3 4">
    <name type="scientific">Albula goreensis</name>
    <dbReference type="NCBI Taxonomy" id="1534307"/>
    <lineage>
        <taxon>Eukaryota</taxon>
        <taxon>Metazoa</taxon>
        <taxon>Chordata</taxon>
        <taxon>Craniata</taxon>
        <taxon>Vertebrata</taxon>
        <taxon>Euteleostomi</taxon>
        <taxon>Actinopterygii</taxon>
        <taxon>Neopterygii</taxon>
        <taxon>Teleostei</taxon>
        <taxon>Albuliformes</taxon>
        <taxon>Albulidae</taxon>
        <taxon>Albula</taxon>
    </lineage>
</organism>
<accession>A0A8T3D632</accession>
<reference evidence="3" key="1">
    <citation type="submission" date="2021-01" db="EMBL/GenBank/DDBJ databases">
        <authorList>
            <person name="Zahm M."/>
            <person name="Roques C."/>
            <person name="Cabau C."/>
            <person name="Klopp C."/>
            <person name="Donnadieu C."/>
            <person name="Jouanno E."/>
            <person name="Lampietro C."/>
            <person name="Louis A."/>
            <person name="Herpin A."/>
            <person name="Echchiki A."/>
            <person name="Berthelot C."/>
            <person name="Parey E."/>
            <person name="Roest-Crollius H."/>
            <person name="Braasch I."/>
            <person name="Postlethwait J."/>
            <person name="Bobe J."/>
            <person name="Montfort J."/>
            <person name="Bouchez O."/>
            <person name="Begum T."/>
            <person name="Mejri S."/>
            <person name="Adams A."/>
            <person name="Chen W.-J."/>
            <person name="Guiguen Y."/>
        </authorList>
    </citation>
    <scope>NUCLEOTIDE SEQUENCE</scope>
    <source>
        <tissue evidence="3">Blood</tissue>
    </source>
</reference>
<feature type="compositionally biased region" description="Basic and acidic residues" evidence="2">
    <location>
        <begin position="278"/>
        <end position="298"/>
    </location>
</feature>
<dbReference type="PANTHER" id="PTHR15917:SF0">
    <property type="entry name" value="PROTEIN LARGEN"/>
    <property type="match status" value="1"/>
</dbReference>
<evidence type="ECO:0008006" key="5">
    <source>
        <dbReference type="Google" id="ProtNLM"/>
    </source>
</evidence>
<evidence type="ECO:0000256" key="2">
    <source>
        <dbReference type="SAM" id="MobiDB-lite"/>
    </source>
</evidence>
<keyword evidence="4" id="KW-1185">Reference proteome</keyword>
<dbReference type="AlphaFoldDB" id="A0A8T3D632"/>
<name>A0A8T3D632_9TELE</name>
<dbReference type="Proteomes" id="UP000829720">
    <property type="component" value="Unassembled WGS sequence"/>
</dbReference>
<dbReference type="GO" id="GO:0045727">
    <property type="term" value="P:positive regulation of translation"/>
    <property type="evidence" value="ECO:0007669"/>
    <property type="project" value="TreeGrafter"/>
</dbReference>
<feature type="region of interest" description="Disordered" evidence="2">
    <location>
        <begin position="1"/>
        <end position="83"/>
    </location>
</feature>
<gene>
    <name evidence="3" type="ORF">AGOR_G00147140</name>
</gene>
<feature type="compositionally biased region" description="Basic residues" evidence="2">
    <location>
        <begin position="512"/>
        <end position="521"/>
    </location>
</feature>
<keyword evidence="1" id="KW-0175">Coiled coil</keyword>
<feature type="region of interest" description="Disordered" evidence="2">
    <location>
        <begin position="272"/>
        <end position="304"/>
    </location>
</feature>
<dbReference type="EMBL" id="JAERUA010000013">
    <property type="protein sequence ID" value="KAI1891766.1"/>
    <property type="molecule type" value="Genomic_DNA"/>
</dbReference>
<feature type="compositionally biased region" description="Polar residues" evidence="2">
    <location>
        <begin position="351"/>
        <end position="360"/>
    </location>
</feature>
<proteinExistence type="predicted"/>
<evidence type="ECO:0000313" key="3">
    <source>
        <dbReference type="EMBL" id="KAI1891766.1"/>
    </source>
</evidence>
<comment type="caution">
    <text evidence="3">The sequence shown here is derived from an EMBL/GenBank/DDBJ whole genome shotgun (WGS) entry which is preliminary data.</text>
</comment>
<dbReference type="OrthoDB" id="8615648at2759"/>
<feature type="compositionally biased region" description="Basic and acidic residues" evidence="2">
    <location>
        <begin position="373"/>
        <end position="385"/>
    </location>
</feature>
<dbReference type="GO" id="GO:0045793">
    <property type="term" value="P:positive regulation of cell size"/>
    <property type="evidence" value="ECO:0007669"/>
    <property type="project" value="TreeGrafter"/>
</dbReference>
<evidence type="ECO:0000313" key="4">
    <source>
        <dbReference type="Proteomes" id="UP000829720"/>
    </source>
</evidence>
<feature type="compositionally biased region" description="Polar residues" evidence="2">
    <location>
        <begin position="386"/>
        <end position="400"/>
    </location>
</feature>
<protein>
    <recommendedName>
        <fullName evidence="5">Protein Largen</fullName>
    </recommendedName>
</protein>